<dbReference type="InterPro" id="IPR051080">
    <property type="entry name" value="Nematode_rcpt-like_serp_alpha"/>
</dbReference>
<evidence type="ECO:0000313" key="7">
    <source>
        <dbReference type="EMBL" id="CAP32173.1"/>
    </source>
</evidence>
<evidence type="ECO:0000256" key="6">
    <source>
        <dbReference type="SAM" id="Phobius"/>
    </source>
</evidence>
<organism evidence="7 8">
    <name type="scientific">Caenorhabditis briggsae</name>
    <dbReference type="NCBI Taxonomy" id="6238"/>
    <lineage>
        <taxon>Eukaryota</taxon>
        <taxon>Metazoa</taxon>
        <taxon>Ecdysozoa</taxon>
        <taxon>Nematoda</taxon>
        <taxon>Chromadorea</taxon>
        <taxon>Rhabditida</taxon>
        <taxon>Rhabditina</taxon>
        <taxon>Rhabditomorpha</taxon>
        <taxon>Rhabditoidea</taxon>
        <taxon>Rhabditidae</taxon>
        <taxon>Peloderinae</taxon>
        <taxon>Caenorhabditis</taxon>
    </lineage>
</organism>
<dbReference type="eggNOG" id="ENOG502TH82">
    <property type="taxonomic scope" value="Eukaryota"/>
</dbReference>
<feature type="transmembrane region" description="Helical" evidence="6">
    <location>
        <begin position="192"/>
        <end position="213"/>
    </location>
</feature>
<feature type="compositionally biased region" description="Polar residues" evidence="5">
    <location>
        <begin position="286"/>
        <end position="303"/>
    </location>
</feature>
<dbReference type="GO" id="GO:0004984">
    <property type="term" value="F:olfactory receptor activity"/>
    <property type="evidence" value="ECO:0000318"/>
    <property type="project" value="GO_Central"/>
</dbReference>
<feature type="transmembrane region" description="Helical" evidence="6">
    <location>
        <begin position="234"/>
        <end position="257"/>
    </location>
</feature>
<dbReference type="STRING" id="6238.A8XHQ6"/>
<dbReference type="GeneID" id="8572954"/>
<name>A8XHQ6_CAEBR</name>
<protein>
    <submittedName>
        <fullName evidence="7">Protein CBR-SRA-33</fullName>
    </submittedName>
</protein>
<evidence type="ECO:0000256" key="1">
    <source>
        <dbReference type="ARBA" id="ARBA00004141"/>
    </source>
</evidence>
<keyword evidence="2 6" id="KW-0812">Transmembrane</keyword>
<dbReference type="FunCoup" id="A8XHQ6">
    <property type="interactions" value="5"/>
</dbReference>
<feature type="transmembrane region" description="Helical" evidence="6">
    <location>
        <begin position="149"/>
        <end position="169"/>
    </location>
</feature>
<evidence type="ECO:0000313" key="9">
    <source>
        <dbReference type="WormBase" id="CBG13454"/>
    </source>
</evidence>
<dbReference type="HOGENOM" id="CLU_819478_0_0_1"/>
<dbReference type="RefSeq" id="XP_002630075.1">
    <property type="nucleotide sequence ID" value="XM_002630029.1"/>
</dbReference>
<evidence type="ECO:0000256" key="3">
    <source>
        <dbReference type="ARBA" id="ARBA00022989"/>
    </source>
</evidence>
<reference evidence="7 8" key="2">
    <citation type="journal article" date="2011" name="PLoS Genet.">
        <title>Caenorhabditis briggsae recombinant inbred line genotypes reveal inter-strain incompatibility and the evolution of recombination.</title>
        <authorList>
            <person name="Ross J.A."/>
            <person name="Koboldt D.C."/>
            <person name="Staisch J.E."/>
            <person name="Chamberlin H.M."/>
            <person name="Gupta B.P."/>
            <person name="Miller R.D."/>
            <person name="Baird S.E."/>
            <person name="Haag E.S."/>
        </authorList>
    </citation>
    <scope>NUCLEOTIDE SEQUENCE [LARGE SCALE GENOMIC DNA]</scope>
    <source>
        <strain evidence="7 8">AF16</strain>
    </source>
</reference>
<dbReference type="AlphaFoldDB" id="A8XHQ6"/>
<keyword evidence="8" id="KW-1185">Reference proteome</keyword>
<feature type="transmembrane region" description="Helical" evidence="6">
    <location>
        <begin position="118"/>
        <end position="137"/>
    </location>
</feature>
<dbReference type="GO" id="GO:0050907">
    <property type="term" value="P:detection of chemical stimulus involved in sensory perception"/>
    <property type="evidence" value="ECO:0000318"/>
    <property type="project" value="GO_Central"/>
</dbReference>
<keyword evidence="3 6" id="KW-1133">Transmembrane helix</keyword>
<dbReference type="Proteomes" id="UP000008549">
    <property type="component" value="Unassembled WGS sequence"/>
</dbReference>
<dbReference type="CTD" id="8572954"/>
<dbReference type="InterPro" id="IPR000344">
    <property type="entry name" value="7TM_GPCR_serpentine_rcpt_Sra"/>
</dbReference>
<dbReference type="PANTHER" id="PTHR31357">
    <property type="entry name" value="SERPENTINE RECEPTOR CLASS ALPHA-10"/>
    <property type="match status" value="1"/>
</dbReference>
<feature type="transmembrane region" description="Helical" evidence="6">
    <location>
        <begin position="55"/>
        <end position="74"/>
    </location>
</feature>
<dbReference type="GO" id="GO:0016020">
    <property type="term" value="C:membrane"/>
    <property type="evidence" value="ECO:0007669"/>
    <property type="project" value="UniProtKB-SubCell"/>
</dbReference>
<gene>
    <name evidence="9" type="primary">sra-33</name>
    <name evidence="7" type="synonym">Cbr-sra-33</name>
    <name evidence="9" type="ORF">CBG13454</name>
    <name evidence="7" type="ORF">CBG_13454</name>
</gene>
<evidence type="ECO:0000313" key="8">
    <source>
        <dbReference type="Proteomes" id="UP000008549"/>
    </source>
</evidence>
<dbReference type="PANTHER" id="PTHR31357:SF3">
    <property type="entry name" value="SERPENTINE RECEPTOR CLASS ALPHA-33"/>
    <property type="match status" value="1"/>
</dbReference>
<dbReference type="GO" id="GO:0004930">
    <property type="term" value="F:G protein-coupled receptor activity"/>
    <property type="evidence" value="ECO:0007669"/>
    <property type="project" value="InterPro"/>
</dbReference>
<comment type="subcellular location">
    <subcellularLocation>
        <location evidence="1">Membrane</location>
        <topology evidence="1">Multi-pass membrane protein</topology>
    </subcellularLocation>
</comment>
<dbReference type="OMA" id="FKSEECW"/>
<feature type="region of interest" description="Disordered" evidence="5">
    <location>
        <begin position="281"/>
        <end position="303"/>
    </location>
</feature>
<sequence length="339" mass="39473">MIRIYPEEIIFQIRKSTSFRLSVFLQIFIIVQKNPNFQTISKLCKKQIFNASTTTLLIFNVSLVNIHNISYAFLQSLKNPDVHRIFQNWSFYRSFFTKIDDIIFESEECWPYHTTNEFTKVITFVVQFSLILNRILVTINPEKYSKSPYGTLLCILTLVAGCLFTIQQYSEGPTRGMMTASCSRESDVVEYIVPYITICMFSIFCSLTLICYVKRTSGKKTFDMMLEYTRRESMISTTAVTIIGTIQLLNYSFYALFSRVLHTWPRKTLIHMIQTISESQNHRTTESQNLKISESSGTSEFQNSRISKNLKIPDTRNLKNSEIQKKSQTFQFLQSLILV</sequence>
<dbReference type="Pfam" id="PF02117">
    <property type="entry name" value="7TM_GPCR_Sra"/>
    <property type="match status" value="1"/>
</dbReference>
<evidence type="ECO:0000256" key="4">
    <source>
        <dbReference type="ARBA" id="ARBA00023136"/>
    </source>
</evidence>
<evidence type="ECO:0000256" key="2">
    <source>
        <dbReference type="ARBA" id="ARBA00022692"/>
    </source>
</evidence>
<proteinExistence type="predicted"/>
<dbReference type="EMBL" id="HE600919">
    <property type="protein sequence ID" value="CAP32173.1"/>
    <property type="molecule type" value="Genomic_DNA"/>
</dbReference>
<dbReference type="WormBase" id="CBG13454">
    <property type="protein sequence ID" value="CBP17854"/>
    <property type="gene ID" value="WBGene00034216"/>
    <property type="gene designation" value="Cbr-sra-33"/>
</dbReference>
<reference evidence="7 8" key="1">
    <citation type="journal article" date="2003" name="PLoS Biol.">
        <title>The genome sequence of Caenorhabditis briggsae: a platform for comparative genomics.</title>
        <authorList>
            <person name="Stein L.D."/>
            <person name="Bao Z."/>
            <person name="Blasiar D."/>
            <person name="Blumenthal T."/>
            <person name="Brent M.R."/>
            <person name="Chen N."/>
            <person name="Chinwalla A."/>
            <person name="Clarke L."/>
            <person name="Clee C."/>
            <person name="Coghlan A."/>
            <person name="Coulson A."/>
            <person name="D'Eustachio P."/>
            <person name="Fitch D.H."/>
            <person name="Fulton L.A."/>
            <person name="Fulton R.E."/>
            <person name="Griffiths-Jones S."/>
            <person name="Harris T.W."/>
            <person name="Hillier L.W."/>
            <person name="Kamath R."/>
            <person name="Kuwabara P.E."/>
            <person name="Mardis E.R."/>
            <person name="Marra M.A."/>
            <person name="Miner T.L."/>
            <person name="Minx P."/>
            <person name="Mullikin J.C."/>
            <person name="Plumb R.W."/>
            <person name="Rogers J."/>
            <person name="Schein J.E."/>
            <person name="Sohrmann M."/>
            <person name="Spieth J."/>
            <person name="Stajich J.E."/>
            <person name="Wei C."/>
            <person name="Willey D."/>
            <person name="Wilson R.K."/>
            <person name="Durbin R."/>
            <person name="Waterston R.H."/>
        </authorList>
    </citation>
    <scope>NUCLEOTIDE SEQUENCE [LARGE SCALE GENOMIC DNA]</scope>
    <source>
        <strain evidence="7 8">AF16</strain>
    </source>
</reference>
<dbReference type="InParanoid" id="A8XHQ6"/>
<evidence type="ECO:0000256" key="5">
    <source>
        <dbReference type="SAM" id="MobiDB-lite"/>
    </source>
</evidence>
<dbReference type="KEGG" id="cbr:CBG_13454"/>
<keyword evidence="4 6" id="KW-0472">Membrane</keyword>
<accession>A8XHQ6</accession>